<keyword evidence="3" id="KW-0378">Hydrolase</keyword>
<dbReference type="Gene3D" id="3.20.10.10">
    <property type="entry name" value="D-amino Acid Aminotransferase, subunit A, domain 2"/>
    <property type="match status" value="1"/>
</dbReference>
<keyword evidence="8" id="KW-1185">Reference proteome</keyword>
<evidence type="ECO:0000256" key="1">
    <source>
        <dbReference type="ARBA" id="ARBA00004123"/>
    </source>
</evidence>
<dbReference type="SMART" id="SM01027">
    <property type="entry name" value="Beta-Casp"/>
    <property type="match status" value="1"/>
</dbReference>
<reference evidence="7 8" key="1">
    <citation type="journal article" date="2024" name="Nat. Commun.">
        <title>Phylogenomics reveals the evolutionary origins of lichenization in chlorophyte algae.</title>
        <authorList>
            <person name="Puginier C."/>
            <person name="Libourel C."/>
            <person name="Otte J."/>
            <person name="Skaloud P."/>
            <person name="Haon M."/>
            <person name="Grisel S."/>
            <person name="Petersen M."/>
            <person name="Berrin J.G."/>
            <person name="Delaux P.M."/>
            <person name="Dal Grande F."/>
            <person name="Keller J."/>
        </authorList>
    </citation>
    <scope>NUCLEOTIDE SEQUENCE [LARGE SCALE GENOMIC DNA]</scope>
    <source>
        <strain evidence="7 8">SAG 2043</strain>
    </source>
</reference>
<dbReference type="Pfam" id="PF16661">
    <property type="entry name" value="Lactamase_B_6"/>
    <property type="match status" value="1"/>
</dbReference>
<evidence type="ECO:0000313" key="7">
    <source>
        <dbReference type="EMBL" id="KAK9811375.1"/>
    </source>
</evidence>
<name>A0AAW1PNN4_9CHLO</name>
<comment type="subcellular location">
    <subcellularLocation>
        <location evidence="1">Nucleus</location>
    </subcellularLocation>
</comment>
<keyword evidence="4" id="KW-0539">Nucleus</keyword>
<dbReference type="AlphaFoldDB" id="A0AAW1PNN4"/>
<evidence type="ECO:0000256" key="2">
    <source>
        <dbReference type="ARBA" id="ARBA00007093"/>
    </source>
</evidence>
<dbReference type="SMART" id="SM00849">
    <property type="entry name" value="Lactamase_B"/>
    <property type="match status" value="1"/>
</dbReference>
<dbReference type="Gene3D" id="3.40.50.10890">
    <property type="match status" value="1"/>
</dbReference>
<dbReference type="PANTHER" id="PTHR11203:SF37">
    <property type="entry name" value="INTEGRATOR COMPLEX SUBUNIT 11"/>
    <property type="match status" value="1"/>
</dbReference>
<organism evidence="7 8">
    <name type="scientific">[Myrmecia] bisecta</name>
    <dbReference type="NCBI Taxonomy" id="41462"/>
    <lineage>
        <taxon>Eukaryota</taxon>
        <taxon>Viridiplantae</taxon>
        <taxon>Chlorophyta</taxon>
        <taxon>core chlorophytes</taxon>
        <taxon>Trebouxiophyceae</taxon>
        <taxon>Trebouxiales</taxon>
        <taxon>Trebouxiaceae</taxon>
        <taxon>Myrmecia</taxon>
    </lineage>
</organism>
<evidence type="ECO:0000256" key="4">
    <source>
        <dbReference type="ARBA" id="ARBA00023242"/>
    </source>
</evidence>
<accession>A0AAW1PNN4</accession>
<dbReference type="InterPro" id="IPR041897">
    <property type="entry name" value="INTS11-like_MBL-fold"/>
</dbReference>
<dbReference type="SUPFAM" id="SSF56752">
    <property type="entry name" value="D-aminoacid aminotransferase-like PLP-dependent enzymes"/>
    <property type="match status" value="1"/>
</dbReference>
<dbReference type="InterPro" id="IPR036866">
    <property type="entry name" value="RibonucZ/Hydroxyglut_hydro"/>
</dbReference>
<dbReference type="EMBL" id="JALJOR010000009">
    <property type="protein sequence ID" value="KAK9811375.1"/>
    <property type="molecule type" value="Genomic_DNA"/>
</dbReference>
<dbReference type="GO" id="GO:0016180">
    <property type="term" value="P:snRNA processing"/>
    <property type="evidence" value="ECO:0007669"/>
    <property type="project" value="TreeGrafter"/>
</dbReference>
<dbReference type="InterPro" id="IPR011108">
    <property type="entry name" value="RMMBL"/>
</dbReference>
<dbReference type="InterPro" id="IPR050698">
    <property type="entry name" value="MBL"/>
</dbReference>
<dbReference type="InterPro" id="IPR036038">
    <property type="entry name" value="Aminotransferase-like"/>
</dbReference>
<evidence type="ECO:0000259" key="6">
    <source>
        <dbReference type="SMART" id="SM01027"/>
    </source>
</evidence>
<dbReference type="Proteomes" id="UP001489004">
    <property type="component" value="Unassembled WGS sequence"/>
</dbReference>
<protein>
    <submittedName>
        <fullName evidence="7">Uncharacterized protein</fullName>
    </submittedName>
</protein>
<dbReference type="FunFam" id="3.60.15.10:FF:000028">
    <property type="entry name" value="Integrator complex subunit 11 isoform X3"/>
    <property type="match status" value="1"/>
</dbReference>
<dbReference type="InterPro" id="IPR001279">
    <property type="entry name" value="Metallo-B-lactamas"/>
</dbReference>
<dbReference type="InterPro" id="IPR022712">
    <property type="entry name" value="Beta_Casp"/>
</dbReference>
<dbReference type="GO" id="GO:0016787">
    <property type="term" value="F:hydrolase activity"/>
    <property type="evidence" value="ECO:0007669"/>
    <property type="project" value="UniProtKB-KW"/>
</dbReference>
<dbReference type="PANTHER" id="PTHR11203">
    <property type="entry name" value="CLEAVAGE AND POLYADENYLATION SPECIFICITY FACTOR FAMILY MEMBER"/>
    <property type="match status" value="1"/>
</dbReference>
<proteinExistence type="inferred from homology"/>
<dbReference type="GO" id="GO:0005634">
    <property type="term" value="C:nucleus"/>
    <property type="evidence" value="ECO:0007669"/>
    <property type="project" value="UniProtKB-SubCell"/>
</dbReference>
<evidence type="ECO:0000313" key="8">
    <source>
        <dbReference type="Proteomes" id="UP001489004"/>
    </source>
</evidence>
<dbReference type="SUPFAM" id="SSF56281">
    <property type="entry name" value="Metallo-hydrolase/oxidoreductase"/>
    <property type="match status" value="1"/>
</dbReference>
<dbReference type="Pfam" id="PF01063">
    <property type="entry name" value="Aminotran_4"/>
    <property type="match status" value="1"/>
</dbReference>
<sequence>MQLKVLPLGAGQDVGRSCVLVSLGGKTIMFDCGMHMGYQDERRYPDFTYISRSKQYTQAIDAVIITHFHLDHCGALAYFTEVCGYDGPVYMTYPTKAMMPLMLEDYHKVMTERKMETEAFSKQNIRDCLRKVTAVDLHQTVQVDDELEIRAYYAGHVLGAAMFYVRVGNESVVYTGDYNMTPDRHLGAASIDRLRPDLLITESTYATTIRDSKRAREREFLNQVHETVVDRGGKVLIPVFALGRAQELLILLDEYWERLNLQVPIYFSAGMTSKANLYYQLFINWTNEKVKRTFSKRNPFAFGRMQLWQRNFIDQPGPCVLFATPGMLHGGLSLEVFKQWAPDERNLLILPGYCVSGTLGNKLMGGPVKNLEIDKRTSIDVNCRVKYLSFSAHADAKGILQLIQQCQPRHVMLVHGEKSKMEFLKAKITRSFGLACYNPPNGTAVTIQTSGAVPVDVSRALVDRALDTLQPGQLGGETDDEGEADIDRVAAAVRRVSNGWQPQAASQVAVEGVLVARGDPSGAQSMQLLDSSEVARTLGMEPFAMSLGCDVAVAAADYAAAAHVRPPDLATEDAQLEAGVSMDTDTEEAARKRRKLHPDLARQQAAARQIVQAACKRVRAAVGEHVDVEGGDSYITAASFHARLCMEEEEEAEAAAQATQMAVYGLAQNGRPIDCNKPSDTWLREAPRGAYTTARTVGQASVFELSFHLERLASSTRLMIQSDHKASCAAPVPREQAHAVLQQHAELVDATLLRPKLLETVRAGIAAFCSRCPGFKGELKLTVLVTWHEAGHDIFCHVAALPDRPAPPVKTQVRGAPRTNASAKDSEWVRQRRVWEADKPADVNEVLLMDGEGNILEGLSSNFFAVVDGTLQTADEGILKGTVREVALQVCKREGIPVQLKAPNMRNFNRFEGAFISSTSRLVLPIDELEAQLGGALQGEATKRSFKREGSLVQRIEQLVLAEVEACSEPLES</sequence>
<dbReference type="InterPro" id="IPR001544">
    <property type="entry name" value="Aminotrans_IV"/>
</dbReference>
<evidence type="ECO:0000259" key="5">
    <source>
        <dbReference type="SMART" id="SM00849"/>
    </source>
</evidence>
<dbReference type="Pfam" id="PF07521">
    <property type="entry name" value="RMMBL"/>
    <property type="match status" value="1"/>
</dbReference>
<dbReference type="GO" id="GO:0004521">
    <property type="term" value="F:RNA endonuclease activity"/>
    <property type="evidence" value="ECO:0007669"/>
    <property type="project" value="TreeGrafter"/>
</dbReference>
<feature type="domain" description="Beta-Casp" evidence="6">
    <location>
        <begin position="245"/>
        <end position="363"/>
    </location>
</feature>
<feature type="domain" description="Metallo-beta-lactamase" evidence="5">
    <location>
        <begin position="15"/>
        <end position="209"/>
    </location>
</feature>
<comment type="caution">
    <text evidence="7">The sequence shown here is derived from an EMBL/GenBank/DDBJ whole genome shotgun (WGS) entry which is preliminary data.</text>
</comment>
<dbReference type="InterPro" id="IPR043132">
    <property type="entry name" value="BCAT-like_C"/>
</dbReference>
<dbReference type="CDD" id="cd16291">
    <property type="entry name" value="INTS11-like_MBL-fold"/>
    <property type="match status" value="1"/>
</dbReference>
<evidence type="ECO:0000256" key="3">
    <source>
        <dbReference type="ARBA" id="ARBA00022801"/>
    </source>
</evidence>
<dbReference type="Pfam" id="PF10996">
    <property type="entry name" value="Beta-Casp"/>
    <property type="match status" value="1"/>
</dbReference>
<comment type="similarity">
    <text evidence="2">Belongs to the metallo-beta-lactamase superfamily. RNA-metabolizing metallo-beta-lactamase-like family. INTS11 subfamily.</text>
</comment>
<dbReference type="Gene3D" id="3.60.15.10">
    <property type="entry name" value="Ribonuclease Z/Hydroxyacylglutathione hydrolase-like"/>
    <property type="match status" value="1"/>
</dbReference>
<gene>
    <name evidence="7" type="ORF">WJX72_002754</name>
</gene>
<dbReference type="FunFam" id="3.40.50.10890:FF:000005">
    <property type="entry name" value="Cleavage and polyadenylation specificity factor subunit 3-II"/>
    <property type="match status" value="1"/>
</dbReference>